<proteinExistence type="inferred from homology"/>
<accession>A0AAW1UEX7</accession>
<keyword evidence="4 8" id="KW-0479">Metal-binding</keyword>
<evidence type="ECO:0000256" key="7">
    <source>
        <dbReference type="ARBA" id="ARBA00023033"/>
    </source>
</evidence>
<sequence length="482" mass="55413">MANDIFQFFDTPFVIFILLIFFVVIICCYWLKKQKNEDADKIPGPCSIPIFGTRWIFYFGCYKINKFHEFYDDAYKRYGPIMREYFFNIPMYSIFERADIEKVMKAPSKYPVRPPTAAIVAYRYSRPDRYSSAGVVNEQGEKWHNLRLSLTSELTSPKTIANFHAEVKNLARDWCREIKSAKCHSGAVDNIANLLLPLCIETSCALILGRRLGFMCPEKLPMKFQKLGEAIKNYFICLRDTQHASPLWKYFGSASYRKMMKCEDQIYDTVLNIINESNGENNIGTVYSSIINSNIDEKEKIAAIIDFIMAGIQTLKNSLIFLLYLVAKNSSVQRKIIENPGYAKACMKESFRLLPTATPLARILEQDMKLAGYQIKSGSVVLCHNGIACRNEENFDFPLSFIPERWLGENVHKTSTIGTFIVIPFGSGKRICPGKRFIELVLPIFLKKIVTNFKIVTDDVLDLQHEFLLSAKEPLSMFFHDR</sequence>
<name>A0AAW1UEX7_9CUCU</name>
<dbReference type="GO" id="GO:0005506">
    <property type="term" value="F:iron ion binding"/>
    <property type="evidence" value="ECO:0007669"/>
    <property type="project" value="InterPro"/>
</dbReference>
<comment type="cofactor">
    <cofactor evidence="1 8">
        <name>heme</name>
        <dbReference type="ChEBI" id="CHEBI:30413"/>
    </cofactor>
</comment>
<keyword evidence="3 8" id="KW-0349">Heme</keyword>
<keyword evidence="7 9" id="KW-0503">Monooxygenase</keyword>
<comment type="similarity">
    <text evidence="2 9">Belongs to the cytochrome P450 family.</text>
</comment>
<reference evidence="11 12" key="1">
    <citation type="submission" date="2023-03" db="EMBL/GenBank/DDBJ databases">
        <title>Genome insight into feeding habits of ladybird beetles.</title>
        <authorList>
            <person name="Li H.-S."/>
            <person name="Huang Y.-H."/>
            <person name="Pang H."/>
        </authorList>
    </citation>
    <scope>NUCLEOTIDE SEQUENCE [LARGE SCALE GENOMIC DNA]</scope>
    <source>
        <strain evidence="11">SYSU_2023b</strain>
        <tissue evidence="11">Whole body</tissue>
    </source>
</reference>
<dbReference type="InterPro" id="IPR001128">
    <property type="entry name" value="Cyt_P450"/>
</dbReference>
<dbReference type="InterPro" id="IPR002401">
    <property type="entry name" value="Cyt_P450_E_grp-I"/>
</dbReference>
<dbReference type="InterPro" id="IPR017972">
    <property type="entry name" value="Cyt_P450_CS"/>
</dbReference>
<dbReference type="InterPro" id="IPR050479">
    <property type="entry name" value="CYP11_CYP27_families"/>
</dbReference>
<keyword evidence="5 9" id="KW-0560">Oxidoreductase</keyword>
<evidence type="ECO:0000313" key="11">
    <source>
        <dbReference type="EMBL" id="KAK9879234.1"/>
    </source>
</evidence>
<gene>
    <name evidence="11" type="ORF">WA026_004084</name>
</gene>
<dbReference type="GO" id="GO:0016705">
    <property type="term" value="F:oxidoreductase activity, acting on paired donors, with incorporation or reduction of molecular oxygen"/>
    <property type="evidence" value="ECO:0007669"/>
    <property type="project" value="InterPro"/>
</dbReference>
<dbReference type="PROSITE" id="PS00086">
    <property type="entry name" value="CYTOCHROME_P450"/>
    <property type="match status" value="1"/>
</dbReference>
<evidence type="ECO:0000256" key="5">
    <source>
        <dbReference type="ARBA" id="ARBA00023002"/>
    </source>
</evidence>
<keyword evidence="10" id="KW-0472">Membrane</keyword>
<dbReference type="InterPro" id="IPR036396">
    <property type="entry name" value="Cyt_P450_sf"/>
</dbReference>
<dbReference type="AlphaFoldDB" id="A0AAW1UEX7"/>
<keyword evidence="12" id="KW-1185">Reference proteome</keyword>
<dbReference type="Proteomes" id="UP001431783">
    <property type="component" value="Unassembled WGS sequence"/>
</dbReference>
<dbReference type="SUPFAM" id="SSF48264">
    <property type="entry name" value="Cytochrome P450"/>
    <property type="match status" value="1"/>
</dbReference>
<dbReference type="Pfam" id="PF00067">
    <property type="entry name" value="p450"/>
    <property type="match status" value="1"/>
</dbReference>
<keyword evidence="10" id="KW-1133">Transmembrane helix</keyword>
<dbReference type="GO" id="GO:0020037">
    <property type="term" value="F:heme binding"/>
    <property type="evidence" value="ECO:0007669"/>
    <property type="project" value="InterPro"/>
</dbReference>
<evidence type="ECO:0000313" key="12">
    <source>
        <dbReference type="Proteomes" id="UP001431783"/>
    </source>
</evidence>
<evidence type="ECO:0008006" key="13">
    <source>
        <dbReference type="Google" id="ProtNLM"/>
    </source>
</evidence>
<dbReference type="EMBL" id="JARQZJ010000061">
    <property type="protein sequence ID" value="KAK9879234.1"/>
    <property type="molecule type" value="Genomic_DNA"/>
</dbReference>
<dbReference type="Gene3D" id="1.10.630.10">
    <property type="entry name" value="Cytochrome P450"/>
    <property type="match status" value="1"/>
</dbReference>
<dbReference type="PRINTS" id="PR00385">
    <property type="entry name" value="P450"/>
</dbReference>
<evidence type="ECO:0000256" key="2">
    <source>
        <dbReference type="ARBA" id="ARBA00010617"/>
    </source>
</evidence>
<evidence type="ECO:0000256" key="8">
    <source>
        <dbReference type="PIRSR" id="PIRSR602401-1"/>
    </source>
</evidence>
<evidence type="ECO:0000256" key="1">
    <source>
        <dbReference type="ARBA" id="ARBA00001971"/>
    </source>
</evidence>
<comment type="caution">
    <text evidence="11">The sequence shown here is derived from an EMBL/GenBank/DDBJ whole genome shotgun (WGS) entry which is preliminary data.</text>
</comment>
<dbReference type="PANTHER" id="PTHR24279">
    <property type="entry name" value="CYTOCHROME P450"/>
    <property type="match status" value="1"/>
</dbReference>
<evidence type="ECO:0000256" key="4">
    <source>
        <dbReference type="ARBA" id="ARBA00022723"/>
    </source>
</evidence>
<dbReference type="PRINTS" id="PR00463">
    <property type="entry name" value="EP450I"/>
</dbReference>
<dbReference type="GO" id="GO:0004497">
    <property type="term" value="F:monooxygenase activity"/>
    <property type="evidence" value="ECO:0007669"/>
    <property type="project" value="UniProtKB-KW"/>
</dbReference>
<evidence type="ECO:0000256" key="3">
    <source>
        <dbReference type="ARBA" id="ARBA00022617"/>
    </source>
</evidence>
<keyword evidence="10" id="KW-0812">Transmembrane</keyword>
<feature type="binding site" description="axial binding residue" evidence="8">
    <location>
        <position position="432"/>
    </location>
    <ligand>
        <name>heme</name>
        <dbReference type="ChEBI" id="CHEBI:30413"/>
    </ligand>
    <ligandPart>
        <name>Fe</name>
        <dbReference type="ChEBI" id="CHEBI:18248"/>
    </ligandPart>
</feature>
<protein>
    <recommendedName>
        <fullName evidence="13">Cytochrome P450</fullName>
    </recommendedName>
</protein>
<evidence type="ECO:0000256" key="9">
    <source>
        <dbReference type="RuleBase" id="RU000461"/>
    </source>
</evidence>
<evidence type="ECO:0000256" key="6">
    <source>
        <dbReference type="ARBA" id="ARBA00023004"/>
    </source>
</evidence>
<dbReference type="PANTHER" id="PTHR24279:SF120">
    <property type="entry name" value="CYTOCHROME P450"/>
    <property type="match status" value="1"/>
</dbReference>
<evidence type="ECO:0000256" key="10">
    <source>
        <dbReference type="SAM" id="Phobius"/>
    </source>
</evidence>
<feature type="transmembrane region" description="Helical" evidence="10">
    <location>
        <begin position="12"/>
        <end position="31"/>
    </location>
</feature>
<organism evidence="11 12">
    <name type="scientific">Henosepilachna vigintioctopunctata</name>
    <dbReference type="NCBI Taxonomy" id="420089"/>
    <lineage>
        <taxon>Eukaryota</taxon>
        <taxon>Metazoa</taxon>
        <taxon>Ecdysozoa</taxon>
        <taxon>Arthropoda</taxon>
        <taxon>Hexapoda</taxon>
        <taxon>Insecta</taxon>
        <taxon>Pterygota</taxon>
        <taxon>Neoptera</taxon>
        <taxon>Endopterygota</taxon>
        <taxon>Coleoptera</taxon>
        <taxon>Polyphaga</taxon>
        <taxon>Cucujiformia</taxon>
        <taxon>Coccinelloidea</taxon>
        <taxon>Coccinellidae</taxon>
        <taxon>Epilachninae</taxon>
        <taxon>Epilachnini</taxon>
        <taxon>Henosepilachna</taxon>
    </lineage>
</organism>
<keyword evidence="6 8" id="KW-0408">Iron</keyword>